<dbReference type="GO" id="GO:0006886">
    <property type="term" value="P:intracellular protein transport"/>
    <property type="evidence" value="ECO:0007669"/>
    <property type="project" value="InterPro"/>
</dbReference>
<dbReference type="AlphaFoldDB" id="A0A2G2Z885"/>
<dbReference type="EMBL" id="AYRZ02000006">
    <property type="protein sequence ID" value="PHT78222.1"/>
    <property type="molecule type" value="Genomic_DNA"/>
</dbReference>
<dbReference type="GO" id="GO:0017119">
    <property type="term" value="C:Golgi transport complex"/>
    <property type="evidence" value="ECO:0007669"/>
    <property type="project" value="InterPro"/>
</dbReference>
<evidence type="ECO:0000313" key="3">
    <source>
        <dbReference type="EMBL" id="PHT78222.1"/>
    </source>
</evidence>
<reference evidence="3 4" key="1">
    <citation type="journal article" date="2014" name="Nat. Genet.">
        <title>Genome sequence of the hot pepper provides insights into the evolution of pungency in Capsicum species.</title>
        <authorList>
            <person name="Kim S."/>
            <person name="Park M."/>
            <person name="Yeom S.I."/>
            <person name="Kim Y.M."/>
            <person name="Lee J.M."/>
            <person name="Lee H.A."/>
            <person name="Seo E."/>
            <person name="Choi J."/>
            <person name="Cheong K."/>
            <person name="Kim K.T."/>
            <person name="Jung K."/>
            <person name="Lee G.W."/>
            <person name="Oh S.K."/>
            <person name="Bae C."/>
            <person name="Kim S.B."/>
            <person name="Lee H.Y."/>
            <person name="Kim S.Y."/>
            <person name="Kim M.S."/>
            <person name="Kang B.C."/>
            <person name="Jo Y.D."/>
            <person name="Yang H.B."/>
            <person name="Jeong H.J."/>
            <person name="Kang W.H."/>
            <person name="Kwon J.K."/>
            <person name="Shin C."/>
            <person name="Lim J.Y."/>
            <person name="Park J.H."/>
            <person name="Huh J.H."/>
            <person name="Kim J.S."/>
            <person name="Kim B.D."/>
            <person name="Cohen O."/>
            <person name="Paran I."/>
            <person name="Suh M.C."/>
            <person name="Lee S.B."/>
            <person name="Kim Y.K."/>
            <person name="Shin Y."/>
            <person name="Noh S.J."/>
            <person name="Park J."/>
            <person name="Seo Y.S."/>
            <person name="Kwon S.Y."/>
            <person name="Kim H.A."/>
            <person name="Park J.M."/>
            <person name="Kim H.J."/>
            <person name="Choi S.B."/>
            <person name="Bosland P.W."/>
            <person name="Reeves G."/>
            <person name="Jo S.H."/>
            <person name="Lee B.W."/>
            <person name="Cho H.T."/>
            <person name="Choi H.S."/>
            <person name="Lee M.S."/>
            <person name="Yu Y."/>
            <person name="Do Choi Y."/>
            <person name="Park B.S."/>
            <person name="van Deynze A."/>
            <person name="Ashrafi H."/>
            <person name="Hill T."/>
            <person name="Kim W.T."/>
            <person name="Pai H.S."/>
            <person name="Ahn H.K."/>
            <person name="Yeam I."/>
            <person name="Giovannoni J.J."/>
            <person name="Rose J.K."/>
            <person name="Sorensen I."/>
            <person name="Lee S.J."/>
            <person name="Kim R.W."/>
            <person name="Choi I.Y."/>
            <person name="Choi B.S."/>
            <person name="Lim J.S."/>
            <person name="Lee Y.H."/>
            <person name="Choi D."/>
        </authorList>
    </citation>
    <scope>NUCLEOTIDE SEQUENCE [LARGE SCALE GENOMIC DNA]</scope>
    <source>
        <strain evidence="4">cv. CM334</strain>
    </source>
</reference>
<name>A0A2G2Z885_CAPAN</name>
<dbReference type="Proteomes" id="UP000222542">
    <property type="component" value="Unassembled WGS sequence"/>
</dbReference>
<dbReference type="InterPro" id="IPR019335">
    <property type="entry name" value="COG7"/>
</dbReference>
<reference evidence="3 4" key="2">
    <citation type="journal article" date="2017" name="Genome Biol.">
        <title>New reference genome sequences of hot pepper reveal the massive evolution of plant disease-resistance genes by retroduplication.</title>
        <authorList>
            <person name="Kim S."/>
            <person name="Park J."/>
            <person name="Yeom S.I."/>
            <person name="Kim Y.M."/>
            <person name="Seo E."/>
            <person name="Kim K.T."/>
            <person name="Kim M.S."/>
            <person name="Lee J.M."/>
            <person name="Cheong K."/>
            <person name="Shin H.S."/>
            <person name="Kim S.B."/>
            <person name="Han K."/>
            <person name="Lee J."/>
            <person name="Park M."/>
            <person name="Lee H.A."/>
            <person name="Lee H.Y."/>
            <person name="Lee Y."/>
            <person name="Oh S."/>
            <person name="Lee J.H."/>
            <person name="Choi E."/>
            <person name="Choi E."/>
            <person name="Lee S.E."/>
            <person name="Jeon J."/>
            <person name="Kim H."/>
            <person name="Choi G."/>
            <person name="Song H."/>
            <person name="Lee J."/>
            <person name="Lee S.C."/>
            <person name="Kwon J.K."/>
            <person name="Lee H.Y."/>
            <person name="Koo N."/>
            <person name="Hong Y."/>
            <person name="Kim R.W."/>
            <person name="Kang W.H."/>
            <person name="Huh J.H."/>
            <person name="Kang B.C."/>
            <person name="Yang T.J."/>
            <person name="Lee Y.H."/>
            <person name="Bennetzen J.L."/>
            <person name="Choi D."/>
        </authorList>
    </citation>
    <scope>NUCLEOTIDE SEQUENCE [LARGE SCALE GENOMIC DNA]</scope>
    <source>
        <strain evidence="4">cv. CM334</strain>
    </source>
</reference>
<gene>
    <name evidence="3" type="ORF">T459_16274</name>
</gene>
<organism evidence="3 4">
    <name type="scientific">Capsicum annuum</name>
    <name type="common">Capsicum pepper</name>
    <dbReference type="NCBI Taxonomy" id="4072"/>
    <lineage>
        <taxon>Eukaryota</taxon>
        <taxon>Viridiplantae</taxon>
        <taxon>Streptophyta</taxon>
        <taxon>Embryophyta</taxon>
        <taxon>Tracheophyta</taxon>
        <taxon>Spermatophyta</taxon>
        <taxon>Magnoliopsida</taxon>
        <taxon>eudicotyledons</taxon>
        <taxon>Gunneridae</taxon>
        <taxon>Pentapetalae</taxon>
        <taxon>asterids</taxon>
        <taxon>lamiids</taxon>
        <taxon>Solanales</taxon>
        <taxon>Solanaceae</taxon>
        <taxon>Solanoideae</taxon>
        <taxon>Capsiceae</taxon>
        <taxon>Capsicum</taxon>
    </lineage>
</organism>
<evidence type="ECO:0000256" key="2">
    <source>
        <dbReference type="SAM" id="Phobius"/>
    </source>
</evidence>
<keyword evidence="2" id="KW-0472">Membrane</keyword>
<keyword evidence="2" id="KW-0812">Transmembrane</keyword>
<keyword evidence="4" id="KW-1185">Reference proteome</keyword>
<sequence>MFESQAIYSDSDNESNYEEFENSNYENDILFDQNVDPSIETFSVNIQRNAIINDDSEEFISKELQKKIQNEDDDSDCVVSSDIESLNSDSEASNEDFNFPNHSSKPNCANPKLALGQIFQNKKEFKEAITIHEIKIGRAVEWIKDDSVRAKGACKHRPSLEFMFRANSVNSMMDGVTFFRSHSFRKLSMYAIFTRRILKRLKTIVAVGLIIGLSIGSFAGLDLRGAAATLKEVHEVELSEVVQRMEELIPQVILLLEATVKRCINFTGGSEVDELIPICTFSSINVNSYISCYISDMFSTPKNQLKNLIASDSGNQLDLLLLTLSAKCDRSV</sequence>
<evidence type="ECO:0000256" key="1">
    <source>
        <dbReference type="SAM" id="MobiDB-lite"/>
    </source>
</evidence>
<keyword evidence="2" id="KW-1133">Transmembrane helix</keyword>
<dbReference type="Pfam" id="PF10191">
    <property type="entry name" value="COG7"/>
    <property type="match status" value="1"/>
</dbReference>
<feature type="region of interest" description="Disordered" evidence="1">
    <location>
        <begin position="82"/>
        <end position="105"/>
    </location>
</feature>
<feature type="transmembrane region" description="Helical" evidence="2">
    <location>
        <begin position="203"/>
        <end position="221"/>
    </location>
</feature>
<dbReference type="Gramene" id="PHT78222">
    <property type="protein sequence ID" value="PHT78222"/>
    <property type="gene ID" value="T459_16274"/>
</dbReference>
<dbReference type="STRING" id="4072.A0A2G2Z885"/>
<comment type="caution">
    <text evidence="3">The sequence shown here is derived from an EMBL/GenBank/DDBJ whole genome shotgun (WGS) entry which is preliminary data.</text>
</comment>
<protein>
    <submittedName>
        <fullName evidence="3">Uncharacterized protein</fullName>
    </submittedName>
</protein>
<proteinExistence type="predicted"/>
<evidence type="ECO:0000313" key="4">
    <source>
        <dbReference type="Proteomes" id="UP000222542"/>
    </source>
</evidence>
<accession>A0A2G2Z885</accession>